<gene>
    <name evidence="8" type="ORF">CVT23_03280</name>
</gene>
<evidence type="ECO:0000313" key="9">
    <source>
        <dbReference type="Proteomes" id="UP000229498"/>
    </source>
</evidence>
<dbReference type="InterPro" id="IPR042098">
    <property type="entry name" value="TauD-like_sf"/>
</dbReference>
<comment type="cofactor">
    <cofactor evidence="1">
        <name>Fe(2+)</name>
        <dbReference type="ChEBI" id="CHEBI:29033"/>
    </cofactor>
</comment>
<dbReference type="Gene3D" id="3.60.130.10">
    <property type="entry name" value="Clavaminate synthase-like"/>
    <property type="match status" value="1"/>
</dbReference>
<keyword evidence="3" id="KW-0479">Metal-binding</keyword>
<dbReference type="Pfam" id="PF02668">
    <property type="entry name" value="TauD"/>
    <property type="match status" value="1"/>
</dbReference>
<keyword evidence="9" id="KW-1185">Reference proteome</keyword>
<dbReference type="PANTHER" id="PTHR10696">
    <property type="entry name" value="GAMMA-BUTYROBETAINE HYDROXYLASE-RELATED"/>
    <property type="match status" value="1"/>
</dbReference>
<dbReference type="CDD" id="cd00250">
    <property type="entry name" value="CAS_like"/>
    <property type="match status" value="1"/>
</dbReference>
<dbReference type="SUPFAM" id="SSF51197">
    <property type="entry name" value="Clavaminate synthase-like"/>
    <property type="match status" value="1"/>
</dbReference>
<evidence type="ECO:0000256" key="1">
    <source>
        <dbReference type="ARBA" id="ARBA00001954"/>
    </source>
</evidence>
<dbReference type="RefSeq" id="WP_109796123.1">
    <property type="nucleotide sequence ID" value="NZ_PHIG01000007.1"/>
</dbReference>
<evidence type="ECO:0000259" key="7">
    <source>
        <dbReference type="Pfam" id="PF02668"/>
    </source>
</evidence>
<dbReference type="InterPro" id="IPR050411">
    <property type="entry name" value="AlphaKG_dependent_hydroxylases"/>
</dbReference>
<name>A0A2M9G6C6_9PROT</name>
<evidence type="ECO:0000256" key="6">
    <source>
        <dbReference type="ARBA" id="ARBA00023004"/>
    </source>
</evidence>
<dbReference type="AlphaFoldDB" id="A0A2M9G6C6"/>
<feature type="domain" description="TauD/TfdA-like" evidence="7">
    <location>
        <begin position="122"/>
        <end position="348"/>
    </location>
</feature>
<keyword evidence="5" id="KW-0560">Oxidoreductase</keyword>
<evidence type="ECO:0000313" key="8">
    <source>
        <dbReference type="EMBL" id="PJK31260.1"/>
    </source>
</evidence>
<dbReference type="Proteomes" id="UP000229498">
    <property type="component" value="Unassembled WGS sequence"/>
</dbReference>
<evidence type="ECO:0000256" key="3">
    <source>
        <dbReference type="ARBA" id="ARBA00022723"/>
    </source>
</evidence>
<dbReference type="Gene3D" id="3.30.2020.30">
    <property type="match status" value="1"/>
</dbReference>
<accession>A0A2M9G6C6</accession>
<dbReference type="OrthoDB" id="979809at2"/>
<dbReference type="PANTHER" id="PTHR10696:SF25">
    <property type="entry name" value="OXIDOREDUCTASE AIM17-RELATED"/>
    <property type="match status" value="1"/>
</dbReference>
<dbReference type="GO" id="GO:0045329">
    <property type="term" value="P:carnitine biosynthetic process"/>
    <property type="evidence" value="ECO:0007669"/>
    <property type="project" value="TreeGrafter"/>
</dbReference>
<protein>
    <submittedName>
        <fullName evidence="8">Gamma-butyrobetaine hydroxylase</fullName>
    </submittedName>
</protein>
<organism evidence="8 9">
    <name type="scientific">Minwuia thermotolerans</name>
    <dbReference type="NCBI Taxonomy" id="2056226"/>
    <lineage>
        <taxon>Bacteria</taxon>
        <taxon>Pseudomonadati</taxon>
        <taxon>Pseudomonadota</taxon>
        <taxon>Alphaproteobacteria</taxon>
        <taxon>Minwuiales</taxon>
        <taxon>Minwuiaceae</taxon>
        <taxon>Minwuia</taxon>
    </lineage>
</organism>
<dbReference type="InterPro" id="IPR003819">
    <property type="entry name" value="TauD/TfdA-like"/>
</dbReference>
<dbReference type="GO" id="GO:0016706">
    <property type="term" value="F:2-oxoglutarate-dependent dioxygenase activity"/>
    <property type="evidence" value="ECO:0007669"/>
    <property type="project" value="UniProtKB-ARBA"/>
</dbReference>
<evidence type="ECO:0000256" key="2">
    <source>
        <dbReference type="ARBA" id="ARBA00008654"/>
    </source>
</evidence>
<keyword evidence="4" id="KW-0223">Dioxygenase</keyword>
<evidence type="ECO:0000256" key="4">
    <source>
        <dbReference type="ARBA" id="ARBA00022964"/>
    </source>
</evidence>
<keyword evidence="6" id="KW-0408">Iron</keyword>
<evidence type="ECO:0000256" key="5">
    <source>
        <dbReference type="ARBA" id="ARBA00023002"/>
    </source>
</evidence>
<comment type="caution">
    <text evidence="8">The sequence shown here is derived from an EMBL/GenBank/DDBJ whole genome shotgun (WGS) entry which is preliminary data.</text>
</comment>
<reference evidence="8 9" key="1">
    <citation type="submission" date="2017-11" db="EMBL/GenBank/DDBJ databases">
        <title>Draft genome sequence of Rhizobiales bacterium SY3-13.</title>
        <authorList>
            <person name="Sun C."/>
        </authorList>
    </citation>
    <scope>NUCLEOTIDE SEQUENCE [LARGE SCALE GENOMIC DNA]</scope>
    <source>
        <strain evidence="8 9">SY3-13</strain>
    </source>
</reference>
<dbReference type="EMBL" id="PHIG01000007">
    <property type="protein sequence ID" value="PJK31260.1"/>
    <property type="molecule type" value="Genomic_DNA"/>
</dbReference>
<dbReference type="GO" id="GO:0046872">
    <property type="term" value="F:metal ion binding"/>
    <property type="evidence" value="ECO:0007669"/>
    <property type="project" value="UniProtKB-KW"/>
</dbReference>
<comment type="similarity">
    <text evidence="2">Belongs to the gamma-BBH/TMLD family.</text>
</comment>
<dbReference type="InterPro" id="IPR038492">
    <property type="entry name" value="GBBH-like_N_sf"/>
</dbReference>
<sequence>MTDFAFALEPDGLLLHSPDGVSRRFPWLWLRDNEPAAFHPVTQERSFDLLSVPPDIFPERAEMRDGEILIHWPDLPGPCAYRLDWLLARAPGRRRPDPADIAPVAWADDHAVARFEAAALAGDEGLGRMLSQLKRDGLVVIGGLDGDEEGVALGQRIGFLRETNFGVIFEVVSRPDPNNQAYTHDELGLHTDLPNQHLVPGYQFLHCLANEATGGDSVFADGFRILEDLRAAAPAAFRLLAEVDVPFRFRDRETDLRIRRPLVEPDAAGRPVRLAFNPGILDIVDMESGIVGDWYRAYRSLKALVDSHSRRLQLRLKSGEMAVFDNSRILHGRTAFDPNTGRRRLRGYYIDRGELDSRIRVLHGAQFE</sequence>
<proteinExistence type="inferred from homology"/>